<evidence type="ECO:0000256" key="2">
    <source>
        <dbReference type="PROSITE-ProRule" id="PRU10139"/>
    </source>
</evidence>
<evidence type="ECO:0000256" key="1">
    <source>
        <dbReference type="ARBA" id="ARBA00008129"/>
    </source>
</evidence>
<dbReference type="RefSeq" id="WP_163796001.1">
    <property type="nucleotide sequence ID" value="NZ_AP022588.1"/>
</dbReference>
<dbReference type="PANTHER" id="PTHR46044">
    <property type="entry name" value="NITRILASE"/>
    <property type="match status" value="1"/>
</dbReference>
<proteinExistence type="inferred from homology"/>
<gene>
    <name evidence="4" type="ORF">MSEDJ_11560</name>
</gene>
<dbReference type="AlphaFoldDB" id="A0A7I7QLX6"/>
<dbReference type="InterPro" id="IPR000132">
    <property type="entry name" value="Nitrilase/CN_hydratase_CS"/>
</dbReference>
<dbReference type="EMBL" id="AP022588">
    <property type="protein sequence ID" value="BBY27060.1"/>
    <property type="molecule type" value="Genomic_DNA"/>
</dbReference>
<dbReference type="Gene3D" id="3.60.110.10">
    <property type="entry name" value="Carbon-nitrogen hydrolase"/>
    <property type="match status" value="1"/>
</dbReference>
<keyword evidence="5" id="KW-1185">Reference proteome</keyword>
<dbReference type="SUPFAM" id="SSF56317">
    <property type="entry name" value="Carbon-nitrogen hydrolase"/>
    <property type="match status" value="1"/>
</dbReference>
<dbReference type="CDD" id="cd07564">
    <property type="entry name" value="nitrilases_CHs"/>
    <property type="match status" value="1"/>
</dbReference>
<dbReference type="InterPro" id="IPR003010">
    <property type="entry name" value="C-N_Hydrolase"/>
</dbReference>
<feature type="domain" description="CN hydrolase" evidence="3">
    <location>
        <begin position="8"/>
        <end position="281"/>
    </location>
</feature>
<dbReference type="KEGG" id="msei:MSEDJ_11560"/>
<dbReference type="PROSITE" id="PS00920">
    <property type="entry name" value="NITRIL_CHT_1"/>
    <property type="match status" value="1"/>
</dbReference>
<evidence type="ECO:0000313" key="4">
    <source>
        <dbReference type="EMBL" id="BBY27060.1"/>
    </source>
</evidence>
<reference evidence="4 5" key="1">
    <citation type="journal article" date="2019" name="Emerg. Microbes Infect.">
        <title>Comprehensive subspecies identification of 175 nontuberculous mycobacteria species based on 7547 genomic profiles.</title>
        <authorList>
            <person name="Matsumoto Y."/>
            <person name="Kinjo T."/>
            <person name="Motooka D."/>
            <person name="Nabeya D."/>
            <person name="Jung N."/>
            <person name="Uechi K."/>
            <person name="Horii T."/>
            <person name="Iida T."/>
            <person name="Fujita J."/>
            <person name="Nakamura S."/>
        </authorList>
    </citation>
    <scope>NUCLEOTIDE SEQUENCE [LARGE SCALE GENOMIC DNA]</scope>
    <source>
        <strain evidence="4 5">JCM 17899</strain>
    </source>
</reference>
<dbReference type="GO" id="GO:0000257">
    <property type="term" value="F:nitrilase activity"/>
    <property type="evidence" value="ECO:0007669"/>
    <property type="project" value="UniProtKB-ARBA"/>
</dbReference>
<dbReference type="Pfam" id="PF00795">
    <property type="entry name" value="CN_hydrolase"/>
    <property type="match status" value="1"/>
</dbReference>
<comment type="similarity">
    <text evidence="1">Belongs to the carbon-nitrogen hydrolase superfamily. Nitrilase family.</text>
</comment>
<organism evidence="4 5">
    <name type="scientific">Mycolicibacterium sediminis</name>
    <dbReference type="NCBI Taxonomy" id="1286180"/>
    <lineage>
        <taxon>Bacteria</taxon>
        <taxon>Bacillati</taxon>
        <taxon>Actinomycetota</taxon>
        <taxon>Actinomycetes</taxon>
        <taxon>Mycobacteriales</taxon>
        <taxon>Mycobacteriaceae</taxon>
        <taxon>Mycolicibacterium</taxon>
    </lineage>
</organism>
<dbReference type="PANTHER" id="PTHR46044:SF1">
    <property type="entry name" value="CN HYDROLASE DOMAIN-CONTAINING PROTEIN"/>
    <property type="match status" value="1"/>
</dbReference>
<dbReference type="PROSITE" id="PS50263">
    <property type="entry name" value="CN_HYDROLASE"/>
    <property type="match status" value="1"/>
</dbReference>
<protein>
    <submittedName>
        <fullName evidence="4">Nitrilase</fullName>
    </submittedName>
</protein>
<dbReference type="InterPro" id="IPR044149">
    <property type="entry name" value="Nitrilases_CHs"/>
</dbReference>
<name>A0A7I7QLX6_9MYCO</name>
<evidence type="ECO:0000313" key="5">
    <source>
        <dbReference type="Proteomes" id="UP000467193"/>
    </source>
</evidence>
<dbReference type="InterPro" id="IPR036526">
    <property type="entry name" value="C-N_Hydrolase_sf"/>
</dbReference>
<dbReference type="Proteomes" id="UP000467193">
    <property type="component" value="Chromosome"/>
</dbReference>
<feature type="active site" description="Proton acceptor" evidence="2">
    <location>
        <position position="48"/>
    </location>
</feature>
<accession>A0A7I7QLX6</accession>
<evidence type="ECO:0000259" key="3">
    <source>
        <dbReference type="PROSITE" id="PS50263"/>
    </source>
</evidence>
<sequence length="319" mass="34843">MSDPKQTKVVGAVQMAPVFLDREATLAKVEGYVDEAGANGCELVVFGETVVPGYPFWLGRTDGAKFNSDLQRDIHADYLQEAVDIEAGHLDGVRDAARRNGVSLVLGVAERPGDRGGHSIYCSAITVDSRGEVASVHRKLIPTYEERLSWANGDGHGLVTHELGPFTFGTLNCWENWMPLSRTALYAQGEDLHIALWPGDVSDTADITRFIALESRSYVISVSGVYRRDDIPDGMPGADIMRNASDEQISTGGTCIAAPDGTWVVEPIDSREGLTVATLDHGRVRRERQNFDPAGHYGRPDVTSLVVDRRRQTLATFTD</sequence>